<dbReference type="InterPro" id="IPR040442">
    <property type="entry name" value="Pyrv_kinase-like_dom_sf"/>
</dbReference>
<dbReference type="Gene3D" id="3.20.20.60">
    <property type="entry name" value="Phosphoenolpyruvate-binding domains"/>
    <property type="match status" value="1"/>
</dbReference>
<feature type="binding site" evidence="7 10">
    <location>
        <position position="90"/>
    </location>
    <ligand>
        <name>Mg(2+)</name>
        <dbReference type="ChEBI" id="CHEBI:18420"/>
    </ligand>
</feature>
<dbReference type="CDD" id="cd06557">
    <property type="entry name" value="KPHMT-like"/>
    <property type="match status" value="1"/>
</dbReference>
<name>A0A9D1WA84_9SPHI</name>
<feature type="binding site" evidence="7 10">
    <location>
        <position position="51"/>
    </location>
    <ligand>
        <name>Mg(2+)</name>
        <dbReference type="ChEBI" id="CHEBI:18420"/>
    </ligand>
</feature>
<keyword evidence="7 10" id="KW-0479">Metal-binding</keyword>
<organism evidence="11 12">
    <name type="scientific">Candidatus Sphingobacterium stercoripullorum</name>
    <dbReference type="NCBI Taxonomy" id="2838759"/>
    <lineage>
        <taxon>Bacteria</taxon>
        <taxon>Pseudomonadati</taxon>
        <taxon>Bacteroidota</taxon>
        <taxon>Sphingobacteriia</taxon>
        <taxon>Sphingobacteriales</taxon>
        <taxon>Sphingobacteriaceae</taxon>
        <taxon>Sphingobacterium</taxon>
    </lineage>
</organism>
<keyword evidence="7 10" id="KW-0460">Magnesium</keyword>
<dbReference type="HAMAP" id="MF_00156">
    <property type="entry name" value="PanB"/>
    <property type="match status" value="1"/>
</dbReference>
<dbReference type="NCBIfam" id="NF001452">
    <property type="entry name" value="PRK00311.1"/>
    <property type="match status" value="1"/>
</dbReference>
<proteinExistence type="inferred from homology"/>
<evidence type="ECO:0000256" key="3">
    <source>
        <dbReference type="ARBA" id="ARBA00011424"/>
    </source>
</evidence>
<comment type="similarity">
    <text evidence="2 7">Belongs to the PanB family.</text>
</comment>
<dbReference type="FunFam" id="3.20.20.60:FF:000003">
    <property type="entry name" value="3-methyl-2-oxobutanoate hydroxymethyltransferase"/>
    <property type="match status" value="1"/>
</dbReference>
<dbReference type="InterPro" id="IPR015813">
    <property type="entry name" value="Pyrv/PenolPyrv_kinase-like_dom"/>
</dbReference>
<comment type="subunit">
    <text evidence="3 7">Homodecamer; pentamer of dimers.</text>
</comment>
<comment type="function">
    <text evidence="6 7">Catalyzes the reversible reaction in which hydroxymethyl group from 5,10-methylenetetrahydrofolate is transferred onto alpha-ketoisovalerate to form ketopantoate.</text>
</comment>
<feature type="active site" description="Proton acceptor" evidence="7 8">
    <location>
        <position position="189"/>
    </location>
</feature>
<dbReference type="GO" id="GO:0003864">
    <property type="term" value="F:3-methyl-2-oxobutanoate hydroxymethyltransferase activity"/>
    <property type="evidence" value="ECO:0007669"/>
    <property type="project" value="UniProtKB-UniRule"/>
</dbReference>
<dbReference type="Pfam" id="PF02548">
    <property type="entry name" value="Pantoate_transf"/>
    <property type="match status" value="1"/>
</dbReference>
<evidence type="ECO:0000256" key="6">
    <source>
        <dbReference type="ARBA" id="ARBA00056497"/>
    </source>
</evidence>
<comment type="pathway">
    <text evidence="1 7">Cofactor biosynthesis; (R)-pantothenate biosynthesis; (R)-pantoate from 3-methyl-2-oxobutanoate: step 1/2.</text>
</comment>
<reference evidence="11" key="2">
    <citation type="submission" date="2021-04" db="EMBL/GenBank/DDBJ databases">
        <authorList>
            <person name="Gilroy R."/>
        </authorList>
    </citation>
    <scope>NUCLEOTIDE SEQUENCE</scope>
    <source>
        <strain evidence="11">1719</strain>
    </source>
</reference>
<feature type="binding site" evidence="7 9">
    <location>
        <position position="90"/>
    </location>
    <ligand>
        <name>3-methyl-2-oxobutanoate</name>
        <dbReference type="ChEBI" id="CHEBI:11851"/>
    </ligand>
</feature>
<sequence length="271" mass="29133">MSHITPNKRITTARLKQMKAKGDLITMLTAYDYTMAKILDDSGIEVLLVGDSAANVFAGHDTTLPITVDQMIYHASAVCRGASQALVLVDMPFGSYEENATDAFNAAVKIMKESRAHALKLEGGVEIVPQIKKITAAGIPICGHLGLTPQSVNQFGGFGVRAKDQGEAEKLISDAIALEEAGCFAIVVEKIPAELAKTVSQKVAIPIIGIGSGNGCDGQVLVVNDVLGLTKDFKPKFLRNYLNLYEEISGAVKNYISDVKTKDYPNKNEQY</sequence>
<dbReference type="Proteomes" id="UP000824156">
    <property type="component" value="Unassembled WGS sequence"/>
</dbReference>
<evidence type="ECO:0000256" key="10">
    <source>
        <dbReference type="PIRSR" id="PIRSR000388-3"/>
    </source>
</evidence>
<gene>
    <name evidence="7 11" type="primary">panB</name>
    <name evidence="11" type="ORF">H9853_09485</name>
</gene>
<evidence type="ECO:0000256" key="5">
    <source>
        <dbReference type="ARBA" id="ARBA00022679"/>
    </source>
</evidence>
<keyword evidence="7" id="KW-0963">Cytoplasm</keyword>
<evidence type="ECO:0000256" key="4">
    <source>
        <dbReference type="ARBA" id="ARBA00022655"/>
    </source>
</evidence>
<comment type="caution">
    <text evidence="11">The sequence shown here is derived from an EMBL/GenBank/DDBJ whole genome shotgun (WGS) entry which is preliminary data.</text>
</comment>
<dbReference type="PIRSF" id="PIRSF000388">
    <property type="entry name" value="Pantoate_hydroxy_MeTrfase"/>
    <property type="match status" value="1"/>
</dbReference>
<feature type="binding site" evidence="7 9">
    <location>
        <begin position="51"/>
        <end position="52"/>
    </location>
    <ligand>
        <name>3-methyl-2-oxobutanoate</name>
        <dbReference type="ChEBI" id="CHEBI:11851"/>
    </ligand>
</feature>
<comment type="cofactor">
    <cofactor evidence="7 10">
        <name>Mg(2+)</name>
        <dbReference type="ChEBI" id="CHEBI:18420"/>
    </cofactor>
    <text evidence="7 10">Binds 1 Mg(2+) ion per subunit.</text>
</comment>
<evidence type="ECO:0000313" key="12">
    <source>
        <dbReference type="Proteomes" id="UP000824156"/>
    </source>
</evidence>
<evidence type="ECO:0000256" key="1">
    <source>
        <dbReference type="ARBA" id="ARBA00005033"/>
    </source>
</evidence>
<evidence type="ECO:0000256" key="7">
    <source>
        <dbReference type="HAMAP-Rule" id="MF_00156"/>
    </source>
</evidence>
<dbReference type="PANTHER" id="PTHR20881:SF0">
    <property type="entry name" value="3-METHYL-2-OXOBUTANOATE HYDROXYMETHYLTRANSFERASE"/>
    <property type="match status" value="1"/>
</dbReference>
<dbReference type="InterPro" id="IPR003700">
    <property type="entry name" value="Pantoate_hydroxy_MeTrfase"/>
</dbReference>
<keyword evidence="5 7" id="KW-0808">Transferase</keyword>
<evidence type="ECO:0000256" key="2">
    <source>
        <dbReference type="ARBA" id="ARBA00008676"/>
    </source>
</evidence>
<dbReference type="SUPFAM" id="SSF51621">
    <property type="entry name" value="Phosphoenolpyruvate/pyruvate domain"/>
    <property type="match status" value="1"/>
</dbReference>
<dbReference type="EMBL" id="DXEZ01000262">
    <property type="protein sequence ID" value="HIX55249.1"/>
    <property type="molecule type" value="Genomic_DNA"/>
</dbReference>
<protein>
    <recommendedName>
        <fullName evidence="7">3-methyl-2-oxobutanoate hydroxymethyltransferase</fullName>
        <ecNumber evidence="7">2.1.2.11</ecNumber>
    </recommendedName>
    <alternativeName>
        <fullName evidence="7">Ketopantoate hydroxymethyltransferase</fullName>
        <shortName evidence="7">KPHMT</shortName>
    </alternativeName>
</protein>
<dbReference type="GO" id="GO:0005737">
    <property type="term" value="C:cytoplasm"/>
    <property type="evidence" value="ECO:0007669"/>
    <property type="project" value="UniProtKB-SubCell"/>
</dbReference>
<comment type="subcellular location">
    <subcellularLocation>
        <location evidence="7">Cytoplasm</location>
    </subcellularLocation>
</comment>
<evidence type="ECO:0000256" key="8">
    <source>
        <dbReference type="PIRSR" id="PIRSR000388-1"/>
    </source>
</evidence>
<feature type="binding site" evidence="7 9">
    <location>
        <position position="120"/>
    </location>
    <ligand>
        <name>3-methyl-2-oxobutanoate</name>
        <dbReference type="ChEBI" id="CHEBI:11851"/>
    </ligand>
</feature>
<dbReference type="EC" id="2.1.2.11" evidence="7"/>
<keyword evidence="4 7" id="KW-0566">Pantothenate biosynthesis</keyword>
<dbReference type="PANTHER" id="PTHR20881">
    <property type="entry name" value="3-METHYL-2-OXOBUTANOATE HYDROXYMETHYLTRANSFERASE"/>
    <property type="match status" value="1"/>
</dbReference>
<reference evidence="11" key="1">
    <citation type="journal article" date="2021" name="PeerJ">
        <title>Extensive microbial diversity within the chicken gut microbiome revealed by metagenomics and culture.</title>
        <authorList>
            <person name="Gilroy R."/>
            <person name="Ravi A."/>
            <person name="Getino M."/>
            <person name="Pursley I."/>
            <person name="Horton D.L."/>
            <person name="Alikhan N.F."/>
            <person name="Baker D."/>
            <person name="Gharbi K."/>
            <person name="Hall N."/>
            <person name="Watson M."/>
            <person name="Adriaenssens E.M."/>
            <person name="Foster-Nyarko E."/>
            <person name="Jarju S."/>
            <person name="Secka A."/>
            <person name="Antonio M."/>
            <person name="Oren A."/>
            <person name="Chaudhuri R.R."/>
            <person name="La Ragione R."/>
            <person name="Hildebrand F."/>
            <person name="Pallen M.J."/>
        </authorList>
    </citation>
    <scope>NUCLEOTIDE SEQUENCE</scope>
    <source>
        <strain evidence="11">1719</strain>
    </source>
</reference>
<dbReference type="NCBIfam" id="TIGR00222">
    <property type="entry name" value="panB"/>
    <property type="match status" value="1"/>
</dbReference>
<dbReference type="GO" id="GO:0015940">
    <property type="term" value="P:pantothenate biosynthetic process"/>
    <property type="evidence" value="ECO:0007669"/>
    <property type="project" value="UniProtKB-UniRule"/>
</dbReference>
<evidence type="ECO:0000313" key="11">
    <source>
        <dbReference type="EMBL" id="HIX55249.1"/>
    </source>
</evidence>
<evidence type="ECO:0000256" key="9">
    <source>
        <dbReference type="PIRSR" id="PIRSR000388-2"/>
    </source>
</evidence>
<feature type="binding site" evidence="7 10">
    <location>
        <position position="122"/>
    </location>
    <ligand>
        <name>Mg(2+)</name>
        <dbReference type="ChEBI" id="CHEBI:18420"/>
    </ligand>
</feature>
<dbReference type="GO" id="GO:0000287">
    <property type="term" value="F:magnesium ion binding"/>
    <property type="evidence" value="ECO:0007669"/>
    <property type="project" value="TreeGrafter"/>
</dbReference>
<comment type="catalytic activity">
    <reaction evidence="7">
        <text>(6R)-5,10-methylene-5,6,7,8-tetrahydrofolate + 3-methyl-2-oxobutanoate + H2O = 2-dehydropantoate + (6S)-5,6,7,8-tetrahydrofolate</text>
        <dbReference type="Rhea" id="RHEA:11824"/>
        <dbReference type="ChEBI" id="CHEBI:11561"/>
        <dbReference type="ChEBI" id="CHEBI:11851"/>
        <dbReference type="ChEBI" id="CHEBI:15377"/>
        <dbReference type="ChEBI" id="CHEBI:15636"/>
        <dbReference type="ChEBI" id="CHEBI:57453"/>
        <dbReference type="EC" id="2.1.2.11"/>
    </reaction>
</comment>
<accession>A0A9D1WA84</accession>
<dbReference type="AlphaFoldDB" id="A0A9D1WA84"/>